<dbReference type="AlphaFoldDB" id="A0A168JG11"/>
<reference evidence="1 2" key="1">
    <citation type="submission" date="2015-06" db="EMBL/GenBank/DDBJ databases">
        <title>Expansion of signal transduction pathways in fungi by whole-genome duplication.</title>
        <authorList>
            <consortium name="DOE Joint Genome Institute"/>
            <person name="Corrochano L.M."/>
            <person name="Kuo A."/>
            <person name="Marcet-Houben M."/>
            <person name="Polaino S."/>
            <person name="Salamov A."/>
            <person name="Villalobos J.M."/>
            <person name="Alvarez M.I."/>
            <person name="Avalos J."/>
            <person name="Benito E.P."/>
            <person name="Benoit I."/>
            <person name="Burger G."/>
            <person name="Camino L.P."/>
            <person name="Canovas D."/>
            <person name="Cerda-Olmedo E."/>
            <person name="Cheng J.-F."/>
            <person name="Dominguez A."/>
            <person name="Elias M."/>
            <person name="Eslava A.P."/>
            <person name="Glaser F."/>
            <person name="Grimwood J."/>
            <person name="Gutierrez G."/>
            <person name="Heitman J."/>
            <person name="Henrissat B."/>
            <person name="Iturriaga E.A."/>
            <person name="Lang B.F."/>
            <person name="Lavin J.L."/>
            <person name="Lee S."/>
            <person name="Li W."/>
            <person name="Lindquist E."/>
            <person name="Lopez-Garcia S."/>
            <person name="Luque E.M."/>
            <person name="Marcos A.T."/>
            <person name="Martin J."/>
            <person name="Mccluskey K."/>
            <person name="Medina H.R."/>
            <person name="Miralles-Duran A."/>
            <person name="Miyazaki A."/>
            <person name="Munoz-Torres E."/>
            <person name="Oguiza J.A."/>
            <person name="Ohm R."/>
            <person name="Olmedo M."/>
            <person name="Orejas M."/>
            <person name="Ortiz-Castellanos L."/>
            <person name="Pisabarro A.G."/>
            <person name="Rodriguez-Romero J."/>
            <person name="Ruiz-Herrera J."/>
            <person name="Ruiz-Vazquez R."/>
            <person name="Sanz C."/>
            <person name="Schackwitz W."/>
            <person name="Schmutz J."/>
            <person name="Shahriari M."/>
            <person name="Shelest E."/>
            <person name="Silva-Franco F."/>
            <person name="Soanes D."/>
            <person name="Syed K."/>
            <person name="Tagua V.G."/>
            <person name="Talbot N.J."/>
            <person name="Thon M."/>
            <person name="De Vries R.P."/>
            <person name="Wiebenga A."/>
            <person name="Yadav J.S."/>
            <person name="Braun E.L."/>
            <person name="Baker S."/>
            <person name="Garre V."/>
            <person name="Horwitz B."/>
            <person name="Torres-Martinez S."/>
            <person name="Idnurm A."/>
            <person name="Herrera-Estrella A."/>
            <person name="Gabaldon T."/>
            <person name="Grigoriev I.V."/>
        </authorList>
    </citation>
    <scope>NUCLEOTIDE SEQUENCE [LARGE SCALE GENOMIC DNA]</scope>
    <source>
        <strain evidence="1 2">CBS 277.49</strain>
    </source>
</reference>
<comment type="caution">
    <text evidence="1">The sequence shown here is derived from an EMBL/GenBank/DDBJ whole genome shotgun (WGS) entry which is preliminary data.</text>
</comment>
<organism evidence="1 2">
    <name type="scientific">Mucor lusitanicus CBS 277.49</name>
    <dbReference type="NCBI Taxonomy" id="747725"/>
    <lineage>
        <taxon>Eukaryota</taxon>
        <taxon>Fungi</taxon>
        <taxon>Fungi incertae sedis</taxon>
        <taxon>Mucoromycota</taxon>
        <taxon>Mucoromycotina</taxon>
        <taxon>Mucoromycetes</taxon>
        <taxon>Mucorales</taxon>
        <taxon>Mucorineae</taxon>
        <taxon>Mucoraceae</taxon>
        <taxon>Mucor</taxon>
    </lineage>
</organism>
<evidence type="ECO:0000313" key="1">
    <source>
        <dbReference type="EMBL" id="OAD01136.1"/>
    </source>
</evidence>
<protein>
    <submittedName>
        <fullName evidence="1">Uncharacterized protein</fullName>
    </submittedName>
</protein>
<name>A0A168JG11_MUCCL</name>
<dbReference type="VEuPathDB" id="FungiDB:MUCCIDRAFT_156725"/>
<dbReference type="EMBL" id="AMYB01000006">
    <property type="protein sequence ID" value="OAD01136.1"/>
    <property type="molecule type" value="Genomic_DNA"/>
</dbReference>
<dbReference type="Proteomes" id="UP000077051">
    <property type="component" value="Unassembled WGS sequence"/>
</dbReference>
<gene>
    <name evidence="1" type="ORF">MUCCIDRAFT_156725</name>
</gene>
<accession>A0A168JG11</accession>
<sequence>MPQNVHVGSSVYFHSKGVGHTHKDPRKFSAMGQVFPVKLTKHQLDRSINWNQTDITFQLVQDLSVGFHSKGVANAYKRPSKFFRYEAGVYCKTDQASDKQ</sequence>
<keyword evidence="2" id="KW-1185">Reference proteome</keyword>
<evidence type="ECO:0000313" key="2">
    <source>
        <dbReference type="Proteomes" id="UP000077051"/>
    </source>
</evidence>
<proteinExistence type="predicted"/>
<dbReference type="OrthoDB" id="10303703at2759"/>